<dbReference type="EMBL" id="DS028093">
    <property type="protein sequence ID" value="KMP00551.1"/>
    <property type="molecule type" value="Genomic_DNA"/>
</dbReference>
<sequence>MTKAIHLLSLALASGAATARTIKVKVANGGLNFDPDVIRAEPGDEVAFYFTRGSHDVTLGEFDNACQPADNAFWSGTINLPEGTQGSAVFTIPIEDTDPKWIYCSYRRHCQNGMVGVINPPSEGDQNIDAFKSRAAEAPASHRPTSINGGTLNVMGDVDIPGHDEDDESPAPSGTGDDSIPTATLIPPSTTDGPPQTTGSDSPAPTFTGAAAPAQGNGALSALMAGLAVGAAWFGLI</sequence>
<evidence type="ECO:0000256" key="1">
    <source>
        <dbReference type="SAM" id="MobiDB-lite"/>
    </source>
</evidence>
<feature type="chain" id="PRO_5005284510" description="Extracellular serine-rich protein" evidence="2">
    <location>
        <begin position="20"/>
        <end position="237"/>
    </location>
</feature>
<dbReference type="InterPro" id="IPR008972">
    <property type="entry name" value="Cupredoxin"/>
</dbReference>
<dbReference type="Gene3D" id="2.60.40.420">
    <property type="entry name" value="Cupredoxins - blue copper proteins"/>
    <property type="match status" value="1"/>
</dbReference>
<dbReference type="Proteomes" id="UP000054565">
    <property type="component" value="Unassembled WGS sequence"/>
</dbReference>
<accession>A0A0J6XWJ9</accession>
<gene>
    <name evidence="3" type="ORF">CIRG_00693</name>
</gene>
<name>A0A0J6XWJ9_COCIT</name>
<feature type="signal peptide" evidence="2">
    <location>
        <begin position="1"/>
        <end position="19"/>
    </location>
</feature>
<dbReference type="PANTHER" id="PTHR34883">
    <property type="entry name" value="SERINE-RICH PROTEIN, PUTATIVE-RELATED-RELATED"/>
    <property type="match status" value="1"/>
</dbReference>
<feature type="region of interest" description="Disordered" evidence="1">
    <location>
        <begin position="134"/>
        <end position="211"/>
    </location>
</feature>
<feature type="compositionally biased region" description="Polar residues" evidence="1">
    <location>
        <begin position="187"/>
        <end position="201"/>
    </location>
</feature>
<evidence type="ECO:0000313" key="4">
    <source>
        <dbReference type="Proteomes" id="UP000054565"/>
    </source>
</evidence>
<keyword evidence="2" id="KW-0732">Signal</keyword>
<dbReference type="AlphaFoldDB" id="A0A0J6XWJ9"/>
<dbReference type="InterPro" id="IPR052953">
    <property type="entry name" value="Ser-rich/MCO-related"/>
</dbReference>
<organism evidence="3 4">
    <name type="scientific">Coccidioides immitis RMSCC 2394</name>
    <dbReference type="NCBI Taxonomy" id="404692"/>
    <lineage>
        <taxon>Eukaryota</taxon>
        <taxon>Fungi</taxon>
        <taxon>Dikarya</taxon>
        <taxon>Ascomycota</taxon>
        <taxon>Pezizomycotina</taxon>
        <taxon>Eurotiomycetes</taxon>
        <taxon>Eurotiomycetidae</taxon>
        <taxon>Onygenales</taxon>
        <taxon>Onygenaceae</taxon>
        <taxon>Coccidioides</taxon>
    </lineage>
</organism>
<reference evidence="4" key="1">
    <citation type="journal article" date="2010" name="Genome Res.">
        <title>Population genomic sequencing of Coccidioides fungi reveals recent hybridization and transposon control.</title>
        <authorList>
            <person name="Neafsey D.E."/>
            <person name="Barker B.M."/>
            <person name="Sharpton T.J."/>
            <person name="Stajich J.E."/>
            <person name="Park D.J."/>
            <person name="Whiston E."/>
            <person name="Hung C.-Y."/>
            <person name="McMahan C."/>
            <person name="White J."/>
            <person name="Sykes S."/>
            <person name="Heiman D."/>
            <person name="Young S."/>
            <person name="Zeng Q."/>
            <person name="Abouelleil A."/>
            <person name="Aftuck L."/>
            <person name="Bessette D."/>
            <person name="Brown A."/>
            <person name="FitzGerald M."/>
            <person name="Lui A."/>
            <person name="Macdonald J.P."/>
            <person name="Priest M."/>
            <person name="Orbach M.J."/>
            <person name="Galgiani J.N."/>
            <person name="Kirkland T.N."/>
            <person name="Cole G.T."/>
            <person name="Birren B.W."/>
            <person name="Henn M.R."/>
            <person name="Taylor J.W."/>
            <person name="Rounsley S.D."/>
        </authorList>
    </citation>
    <scope>NUCLEOTIDE SEQUENCE [LARGE SCALE GENOMIC DNA]</scope>
    <source>
        <strain evidence="4">RMSCC 2394</strain>
    </source>
</reference>
<dbReference type="CDD" id="cd00920">
    <property type="entry name" value="Cupredoxin"/>
    <property type="match status" value="1"/>
</dbReference>
<evidence type="ECO:0008006" key="5">
    <source>
        <dbReference type="Google" id="ProtNLM"/>
    </source>
</evidence>
<evidence type="ECO:0000313" key="3">
    <source>
        <dbReference type="EMBL" id="KMP00551.1"/>
    </source>
</evidence>
<evidence type="ECO:0000256" key="2">
    <source>
        <dbReference type="SAM" id="SignalP"/>
    </source>
</evidence>
<protein>
    <recommendedName>
        <fullName evidence="5">Extracellular serine-rich protein</fullName>
    </recommendedName>
</protein>
<dbReference type="PANTHER" id="PTHR34883:SF15">
    <property type="entry name" value="EXTRACELLULAR SERINE-RICH PROTEIN"/>
    <property type="match status" value="1"/>
</dbReference>
<dbReference type="STRING" id="404692.A0A0J6XWJ9"/>
<proteinExistence type="predicted"/>
<dbReference type="SUPFAM" id="SSF49503">
    <property type="entry name" value="Cupredoxins"/>
    <property type="match status" value="1"/>
</dbReference>
<dbReference type="OrthoDB" id="2331100at2759"/>